<comment type="similarity">
    <text evidence="3 6">Belongs to the TPP enzyme family.</text>
</comment>
<dbReference type="Pfam" id="PF02775">
    <property type="entry name" value="TPP_enzyme_C"/>
    <property type="match status" value="1"/>
</dbReference>
<evidence type="ECO:0000259" key="9">
    <source>
        <dbReference type="Pfam" id="PF02775"/>
    </source>
</evidence>
<feature type="region of interest" description="Disordered" evidence="7">
    <location>
        <begin position="1"/>
        <end position="20"/>
    </location>
</feature>
<evidence type="ECO:0000256" key="3">
    <source>
        <dbReference type="ARBA" id="ARBA00007812"/>
    </source>
</evidence>
<dbReference type="Pfam" id="PF02776">
    <property type="entry name" value="TPP_enzyme_N"/>
    <property type="match status" value="1"/>
</dbReference>
<evidence type="ECO:0000256" key="1">
    <source>
        <dbReference type="ARBA" id="ARBA00001946"/>
    </source>
</evidence>
<comment type="caution">
    <text evidence="11">The sequence shown here is derived from an EMBL/GenBank/DDBJ whole genome shotgun (WGS) entry which is preliminary data.</text>
</comment>
<evidence type="ECO:0000256" key="6">
    <source>
        <dbReference type="RuleBase" id="RU362132"/>
    </source>
</evidence>
<sequence length="646" mass="69730">MTALDRGPAGLAPAFGRHEHRTGAREAAQALIENGVTDLFGIHGYINPVIEEAVRLGARMWHFRHEQAAGFAAEAYGRITRKPGVFFVSASAGMANALSSLSQGIGTRSPILLLVGQHGTAGDHLGILQEGYAAECFTTVAKWTHRMTDWELNSYWVHKAITDSVTYPAGPVVLEFPLNNQWAQGDAVQRKYVPGTGETPVVPRTQADPTRVTDAATILADAERPVILAGDGVHWSDGSAQLVELAEYLDAPAGARRTARGAISERHPLALAAGYRGRMLRAADVVLLVGLRAGELESWFEPPDWPAPGATRYIQVQETAEDLWWGLDSEVDLVGSSRLVLGQLLDAVRERRGTADPVSRPEWIAELGAARAAFAENRAAHLEVVRDRTPIHTWELAQAIADEADPDATIIYDSYQGSLYLTDAVQAVRSAQILDAGPRVALGQGVGMAFGAGVARPDTQVISLIGDGGIGLAGMDIETLTRYGIPAVLVVLNNSSWGGNSLMREDIQPHIGSWDMTPGLRYDEVFAPLGAHVEHVEDAADLRPALRRALDSGKVAVIDVVADSESIEASLPWLRLKIGEFYSRGIEDLSEGLVAHFRALSRVEALRLHKSALDNGTRMPMSFIAELCGHPESELEALARTSGYRY</sequence>
<evidence type="ECO:0000259" key="10">
    <source>
        <dbReference type="Pfam" id="PF02776"/>
    </source>
</evidence>
<dbReference type="SUPFAM" id="SSF52518">
    <property type="entry name" value="Thiamin diphosphate-binding fold (THDP-binding)"/>
    <property type="match status" value="2"/>
</dbReference>
<dbReference type="PANTHER" id="PTHR18968:SF166">
    <property type="entry name" value="2-HYDROXYACYL-COA LYASE 2"/>
    <property type="match status" value="1"/>
</dbReference>
<accession>A0ABV1KAC1</accession>
<dbReference type="CDD" id="cd07035">
    <property type="entry name" value="TPP_PYR_POX_like"/>
    <property type="match status" value="1"/>
</dbReference>
<evidence type="ECO:0000256" key="4">
    <source>
        <dbReference type="ARBA" id="ARBA00022723"/>
    </source>
</evidence>
<dbReference type="Pfam" id="PF00205">
    <property type="entry name" value="TPP_enzyme_M"/>
    <property type="match status" value="1"/>
</dbReference>
<keyword evidence="12" id="KW-1185">Reference proteome</keyword>
<feature type="domain" description="Thiamine pyrophosphate enzyme N-terminal TPP-binding" evidence="10">
    <location>
        <begin position="22"/>
        <end position="129"/>
    </location>
</feature>
<proteinExistence type="inferred from homology"/>
<dbReference type="InterPro" id="IPR029035">
    <property type="entry name" value="DHS-like_NAD/FAD-binding_dom"/>
</dbReference>
<evidence type="ECO:0000313" key="12">
    <source>
        <dbReference type="Proteomes" id="UP001494902"/>
    </source>
</evidence>
<dbReference type="PROSITE" id="PS00187">
    <property type="entry name" value="TPP_ENZYMES"/>
    <property type="match status" value="1"/>
</dbReference>
<comment type="cofactor">
    <cofactor evidence="1">
        <name>Mg(2+)</name>
        <dbReference type="ChEBI" id="CHEBI:18420"/>
    </cofactor>
</comment>
<evidence type="ECO:0000256" key="2">
    <source>
        <dbReference type="ARBA" id="ARBA00001964"/>
    </source>
</evidence>
<dbReference type="PANTHER" id="PTHR18968">
    <property type="entry name" value="THIAMINE PYROPHOSPHATE ENZYMES"/>
    <property type="match status" value="1"/>
</dbReference>
<organism evidence="11 12">
    <name type="scientific">Pseudonocardia nematodicida</name>
    <dbReference type="NCBI Taxonomy" id="1206997"/>
    <lineage>
        <taxon>Bacteria</taxon>
        <taxon>Bacillati</taxon>
        <taxon>Actinomycetota</taxon>
        <taxon>Actinomycetes</taxon>
        <taxon>Pseudonocardiales</taxon>
        <taxon>Pseudonocardiaceae</taxon>
        <taxon>Pseudonocardia</taxon>
    </lineage>
</organism>
<evidence type="ECO:0000256" key="5">
    <source>
        <dbReference type="ARBA" id="ARBA00023052"/>
    </source>
</evidence>
<dbReference type="Gene3D" id="3.40.50.1220">
    <property type="entry name" value="TPP-binding domain"/>
    <property type="match status" value="1"/>
</dbReference>
<dbReference type="InterPro" id="IPR000399">
    <property type="entry name" value="TPP-bd_CS"/>
</dbReference>
<feature type="domain" description="Thiamine pyrophosphate enzyme TPP-binding" evidence="9">
    <location>
        <begin position="425"/>
        <end position="560"/>
    </location>
</feature>
<evidence type="ECO:0000259" key="8">
    <source>
        <dbReference type="Pfam" id="PF00205"/>
    </source>
</evidence>
<dbReference type="InterPro" id="IPR012001">
    <property type="entry name" value="Thiamin_PyroP_enz_TPP-bd_dom"/>
</dbReference>
<feature type="domain" description="Thiamine pyrophosphate enzyme central" evidence="8">
    <location>
        <begin position="213"/>
        <end position="344"/>
    </location>
</feature>
<name>A0ABV1KAC1_9PSEU</name>
<dbReference type="InterPro" id="IPR011766">
    <property type="entry name" value="TPP_enzyme_TPP-bd"/>
</dbReference>
<dbReference type="Proteomes" id="UP001494902">
    <property type="component" value="Unassembled WGS sequence"/>
</dbReference>
<dbReference type="EMBL" id="JBEDNQ010000005">
    <property type="protein sequence ID" value="MEQ3551420.1"/>
    <property type="molecule type" value="Genomic_DNA"/>
</dbReference>
<reference evidence="11 12" key="1">
    <citation type="submission" date="2024-03" db="EMBL/GenBank/DDBJ databases">
        <title>Draft genome sequence of Pseudonocardia nematodicida JCM 31783.</title>
        <authorList>
            <person name="Butdee W."/>
            <person name="Duangmal K."/>
        </authorList>
    </citation>
    <scope>NUCLEOTIDE SEQUENCE [LARGE SCALE GENOMIC DNA]</scope>
    <source>
        <strain evidence="11 12">JCM 31783</strain>
    </source>
</reference>
<dbReference type="InterPro" id="IPR045229">
    <property type="entry name" value="TPP_enz"/>
</dbReference>
<comment type="cofactor">
    <cofactor evidence="2">
        <name>thiamine diphosphate</name>
        <dbReference type="ChEBI" id="CHEBI:58937"/>
    </cofactor>
</comment>
<evidence type="ECO:0000313" key="11">
    <source>
        <dbReference type="EMBL" id="MEQ3551420.1"/>
    </source>
</evidence>
<keyword evidence="4" id="KW-0479">Metal-binding</keyword>
<dbReference type="Gene3D" id="3.40.50.970">
    <property type="match status" value="2"/>
</dbReference>
<evidence type="ECO:0000256" key="7">
    <source>
        <dbReference type="SAM" id="MobiDB-lite"/>
    </source>
</evidence>
<dbReference type="InterPro" id="IPR029061">
    <property type="entry name" value="THDP-binding"/>
</dbReference>
<gene>
    <name evidence="11" type="ORF">WIS52_13160</name>
</gene>
<dbReference type="InterPro" id="IPR012000">
    <property type="entry name" value="Thiamin_PyroP_enz_cen_dom"/>
</dbReference>
<dbReference type="RefSeq" id="WP_349298500.1">
    <property type="nucleotide sequence ID" value="NZ_JBEDNQ010000005.1"/>
</dbReference>
<dbReference type="SUPFAM" id="SSF52467">
    <property type="entry name" value="DHS-like NAD/FAD-binding domain"/>
    <property type="match status" value="1"/>
</dbReference>
<keyword evidence="5 6" id="KW-0786">Thiamine pyrophosphate</keyword>
<protein>
    <submittedName>
        <fullName evidence="11">Thiamine pyrophosphate-binding protein</fullName>
    </submittedName>
</protein>